<evidence type="ECO:0000313" key="2">
    <source>
        <dbReference type="Proteomes" id="UP000271374"/>
    </source>
</evidence>
<dbReference type="Proteomes" id="UP000271374">
    <property type="component" value="Unassembled WGS sequence"/>
</dbReference>
<dbReference type="GO" id="GO:0000166">
    <property type="term" value="F:nucleotide binding"/>
    <property type="evidence" value="ECO:0007669"/>
    <property type="project" value="InterPro"/>
</dbReference>
<dbReference type="AlphaFoldDB" id="A0A3S0IAS9"/>
<proteinExistence type="predicted"/>
<comment type="caution">
    <text evidence="1">The sequence shown here is derived from an EMBL/GenBank/DDBJ whole genome shotgun (WGS) entry which is preliminary data.</text>
</comment>
<dbReference type="GO" id="GO:0043752">
    <property type="term" value="F:adenosylcobinamide kinase activity"/>
    <property type="evidence" value="ECO:0007669"/>
    <property type="project" value="InterPro"/>
</dbReference>
<dbReference type="InterPro" id="IPR027417">
    <property type="entry name" value="P-loop_NTPase"/>
</dbReference>
<name>A0A3S0IAS9_9BACI</name>
<gene>
    <name evidence="1" type="ORF">EKG37_17150</name>
</gene>
<dbReference type="Gene3D" id="3.40.50.300">
    <property type="entry name" value="P-loop containing nucleotide triphosphate hydrolases"/>
    <property type="match status" value="1"/>
</dbReference>
<dbReference type="SUPFAM" id="SSF52540">
    <property type="entry name" value="P-loop containing nucleoside triphosphate hydrolases"/>
    <property type="match status" value="1"/>
</dbReference>
<organism evidence="1 2">
    <name type="scientific">Bacillus yapensis</name>
    <dbReference type="NCBI Taxonomy" id="2492960"/>
    <lineage>
        <taxon>Bacteria</taxon>
        <taxon>Bacillati</taxon>
        <taxon>Bacillota</taxon>
        <taxon>Bacilli</taxon>
        <taxon>Bacillales</taxon>
        <taxon>Bacillaceae</taxon>
        <taxon>Bacillus</taxon>
    </lineage>
</organism>
<reference evidence="1 2" key="1">
    <citation type="submission" date="2018-12" db="EMBL/GenBank/DDBJ databases">
        <title>Bacillus yapensis draft genome sequence.</title>
        <authorList>
            <person name="Yu L."/>
            <person name="Xu X."/>
            <person name="Tang X."/>
        </authorList>
    </citation>
    <scope>NUCLEOTIDE SEQUENCE [LARGE SCALE GENOMIC DNA]</scope>
    <source>
        <strain evidence="1 2">XXST-01</strain>
    </source>
</reference>
<dbReference type="RefSeq" id="WP_126410031.1">
    <property type="nucleotide sequence ID" value="NZ_RXNT01000015.1"/>
</dbReference>
<dbReference type="EMBL" id="RXNT01000015">
    <property type="protein sequence ID" value="RTR28472.1"/>
    <property type="molecule type" value="Genomic_DNA"/>
</dbReference>
<accession>A0A3S0IAS9</accession>
<dbReference type="UniPathway" id="UPA00148">
    <property type="reaction ID" value="UER00236"/>
</dbReference>
<protein>
    <submittedName>
        <fullName evidence="1">Uncharacterized protein</fullName>
    </submittedName>
</protein>
<sequence>MHFVTGGAYNGKRQWVRDRYPEAKWVSAYMGDPFLVELDGLVVVLEGLEQWVKGSSHTREEWKRQLEKWLTWENEDPSRQVVLIGSDISKGIVPMEKEDRDWRDMTGWVYQDVTAVSRQVDLIWYGINQTIKG</sequence>
<dbReference type="OrthoDB" id="1766664at2"/>
<evidence type="ECO:0000313" key="1">
    <source>
        <dbReference type="EMBL" id="RTR28472.1"/>
    </source>
</evidence>
<dbReference type="GO" id="GO:0009236">
    <property type="term" value="P:cobalamin biosynthetic process"/>
    <property type="evidence" value="ECO:0007669"/>
    <property type="project" value="UniProtKB-UniPathway"/>
</dbReference>
<keyword evidence="2" id="KW-1185">Reference proteome</keyword>
<dbReference type="InterPro" id="IPR003203">
    <property type="entry name" value="CobU/CobP"/>
</dbReference>
<dbReference type="Pfam" id="PF02283">
    <property type="entry name" value="CobU"/>
    <property type="match status" value="1"/>
</dbReference>